<dbReference type="AlphaFoldDB" id="A0A072U0C0"/>
<dbReference type="PANTHER" id="PTHR33103">
    <property type="entry name" value="OS01G0153900 PROTEIN"/>
    <property type="match status" value="1"/>
</dbReference>
<evidence type="ECO:0000313" key="1">
    <source>
        <dbReference type="EMBL" id="KEH23087.1"/>
    </source>
</evidence>
<reference evidence="2" key="3">
    <citation type="submission" date="2015-04" db="UniProtKB">
        <authorList>
            <consortium name="EnsemblPlants"/>
        </authorList>
    </citation>
    <scope>IDENTIFICATION</scope>
    <source>
        <strain evidence="2">cv. Jemalong A17</strain>
    </source>
</reference>
<protein>
    <submittedName>
        <fullName evidence="1">DUF674 family protein</fullName>
    </submittedName>
</protein>
<name>A0A072U0C0_MEDTR</name>
<dbReference type="InterPro" id="IPR007750">
    <property type="entry name" value="DUF674"/>
</dbReference>
<dbReference type="PaxDb" id="3880-AES66154"/>
<reference evidence="1 3" key="2">
    <citation type="journal article" date="2014" name="BMC Genomics">
        <title>An improved genome release (version Mt4.0) for the model legume Medicago truncatula.</title>
        <authorList>
            <person name="Tang H."/>
            <person name="Krishnakumar V."/>
            <person name="Bidwell S."/>
            <person name="Rosen B."/>
            <person name="Chan A."/>
            <person name="Zhou S."/>
            <person name="Gentzbittel L."/>
            <person name="Childs K.L."/>
            <person name="Yandell M."/>
            <person name="Gundlach H."/>
            <person name="Mayer K.F."/>
            <person name="Schwartz D.C."/>
            <person name="Town C.D."/>
        </authorList>
    </citation>
    <scope>GENOME REANNOTATION</scope>
    <source>
        <strain evidence="1">A17</strain>
        <strain evidence="2 3">cv. Jemalong A17</strain>
    </source>
</reference>
<evidence type="ECO:0000313" key="2">
    <source>
        <dbReference type="EnsemblPlants" id="KEH23087"/>
    </source>
</evidence>
<proteinExistence type="predicted"/>
<sequence>MLIKPSNSAGAHCQNMKLNIDDIVPLKTDYLCENETCRIENRNCLSYYRNQKCICGKLLNREKSRKLRKEIGLVNETSTFIVSDDLYVMPNVVITSLNLLQKHGVNDIDAIDKQALNINISKKEQQSVEIVVPSNRMEVNNGKEKEESDEIVVKVVRRKSNKQILFIEAEEDFADFVFSFLTFPLGGVLLMHEGFSSLSCIDNLYKSVTELSSEKWLRSQYFKNLLTNPSISMKNIYKEKYISMQSFVSCIDNLYKSVTELSSDKCLRSQLFKDILTSPTISAQSELRHQILPIPKNNYKEKNMSYKFIDPKSPISGGYAGASLTFMVTDDLIVTPMSSIDGISYLERMKVPLSDVEEMVVTIGQKEGLSILRASLTSKSALTNGLNQYIGSRSVQANLPSNASPLKKPKVEK</sequence>
<evidence type="ECO:0000313" key="3">
    <source>
        <dbReference type="Proteomes" id="UP000002051"/>
    </source>
</evidence>
<dbReference type="STRING" id="3880.A0A072U0C0"/>
<dbReference type="Pfam" id="PF05056">
    <property type="entry name" value="DUF674"/>
    <property type="match status" value="3"/>
</dbReference>
<dbReference type="HOGENOM" id="CLU_030757_1_1_1"/>
<organism evidence="1 3">
    <name type="scientific">Medicago truncatula</name>
    <name type="common">Barrel medic</name>
    <name type="synonym">Medicago tribuloides</name>
    <dbReference type="NCBI Taxonomy" id="3880"/>
    <lineage>
        <taxon>Eukaryota</taxon>
        <taxon>Viridiplantae</taxon>
        <taxon>Streptophyta</taxon>
        <taxon>Embryophyta</taxon>
        <taxon>Tracheophyta</taxon>
        <taxon>Spermatophyta</taxon>
        <taxon>Magnoliopsida</taxon>
        <taxon>eudicotyledons</taxon>
        <taxon>Gunneridae</taxon>
        <taxon>Pentapetalae</taxon>
        <taxon>rosids</taxon>
        <taxon>fabids</taxon>
        <taxon>Fabales</taxon>
        <taxon>Fabaceae</taxon>
        <taxon>Papilionoideae</taxon>
        <taxon>50 kb inversion clade</taxon>
        <taxon>NPAAA clade</taxon>
        <taxon>Hologalegina</taxon>
        <taxon>IRL clade</taxon>
        <taxon>Trifolieae</taxon>
        <taxon>Medicago</taxon>
    </lineage>
</organism>
<dbReference type="EnsemblPlants" id="KEH23087">
    <property type="protein sequence ID" value="KEH23087"/>
    <property type="gene ID" value="MTR_7g066280"/>
</dbReference>
<reference evidence="1 3" key="1">
    <citation type="journal article" date="2011" name="Nature">
        <title>The Medicago genome provides insight into the evolution of rhizobial symbioses.</title>
        <authorList>
            <person name="Young N.D."/>
            <person name="Debelle F."/>
            <person name="Oldroyd G.E."/>
            <person name="Geurts R."/>
            <person name="Cannon S.B."/>
            <person name="Udvardi M.K."/>
            <person name="Benedito V.A."/>
            <person name="Mayer K.F."/>
            <person name="Gouzy J."/>
            <person name="Schoof H."/>
            <person name="Van de Peer Y."/>
            <person name="Proost S."/>
            <person name="Cook D.R."/>
            <person name="Meyers B.C."/>
            <person name="Spannagl M."/>
            <person name="Cheung F."/>
            <person name="De Mita S."/>
            <person name="Krishnakumar V."/>
            <person name="Gundlach H."/>
            <person name="Zhou S."/>
            <person name="Mudge J."/>
            <person name="Bharti A.K."/>
            <person name="Murray J.D."/>
            <person name="Naoumkina M.A."/>
            <person name="Rosen B."/>
            <person name="Silverstein K.A."/>
            <person name="Tang H."/>
            <person name="Rombauts S."/>
            <person name="Zhao P.X."/>
            <person name="Zhou P."/>
            <person name="Barbe V."/>
            <person name="Bardou P."/>
            <person name="Bechner M."/>
            <person name="Bellec A."/>
            <person name="Berger A."/>
            <person name="Berges H."/>
            <person name="Bidwell S."/>
            <person name="Bisseling T."/>
            <person name="Choisne N."/>
            <person name="Couloux A."/>
            <person name="Denny R."/>
            <person name="Deshpande S."/>
            <person name="Dai X."/>
            <person name="Doyle J.J."/>
            <person name="Dudez A.M."/>
            <person name="Farmer A.D."/>
            <person name="Fouteau S."/>
            <person name="Franken C."/>
            <person name="Gibelin C."/>
            <person name="Gish J."/>
            <person name="Goldstein S."/>
            <person name="Gonzalez A.J."/>
            <person name="Green P.J."/>
            <person name="Hallab A."/>
            <person name="Hartog M."/>
            <person name="Hua A."/>
            <person name="Humphray S.J."/>
            <person name="Jeong D.H."/>
            <person name="Jing Y."/>
            <person name="Jocker A."/>
            <person name="Kenton S.M."/>
            <person name="Kim D.J."/>
            <person name="Klee K."/>
            <person name="Lai H."/>
            <person name="Lang C."/>
            <person name="Lin S."/>
            <person name="Macmil S.L."/>
            <person name="Magdelenat G."/>
            <person name="Matthews L."/>
            <person name="McCorrison J."/>
            <person name="Monaghan E.L."/>
            <person name="Mun J.H."/>
            <person name="Najar F.Z."/>
            <person name="Nicholson C."/>
            <person name="Noirot C."/>
            <person name="O'Bleness M."/>
            <person name="Paule C.R."/>
            <person name="Poulain J."/>
            <person name="Prion F."/>
            <person name="Qin B."/>
            <person name="Qu C."/>
            <person name="Retzel E.F."/>
            <person name="Riddle C."/>
            <person name="Sallet E."/>
            <person name="Samain S."/>
            <person name="Samson N."/>
            <person name="Sanders I."/>
            <person name="Saurat O."/>
            <person name="Scarpelli C."/>
            <person name="Schiex T."/>
            <person name="Segurens B."/>
            <person name="Severin A.J."/>
            <person name="Sherrier D.J."/>
            <person name="Shi R."/>
            <person name="Sims S."/>
            <person name="Singer S.R."/>
            <person name="Sinharoy S."/>
            <person name="Sterck L."/>
            <person name="Viollet A."/>
            <person name="Wang B.B."/>
            <person name="Wang K."/>
            <person name="Wang M."/>
            <person name="Wang X."/>
            <person name="Warfsmann J."/>
            <person name="Weissenbach J."/>
            <person name="White D.D."/>
            <person name="White J.D."/>
            <person name="Wiley G.B."/>
            <person name="Wincker P."/>
            <person name="Xing Y."/>
            <person name="Yang L."/>
            <person name="Yao Z."/>
            <person name="Ying F."/>
            <person name="Zhai J."/>
            <person name="Zhou L."/>
            <person name="Zuber A."/>
            <person name="Denarie J."/>
            <person name="Dixon R.A."/>
            <person name="May G.D."/>
            <person name="Schwartz D.C."/>
            <person name="Rogers J."/>
            <person name="Quetier F."/>
            <person name="Town C.D."/>
            <person name="Roe B.A."/>
        </authorList>
    </citation>
    <scope>NUCLEOTIDE SEQUENCE [LARGE SCALE GENOMIC DNA]</scope>
    <source>
        <strain evidence="1">A17</strain>
        <strain evidence="2 3">cv. Jemalong A17</strain>
    </source>
</reference>
<dbReference type="EMBL" id="CM001223">
    <property type="protein sequence ID" value="KEH23087.1"/>
    <property type="molecule type" value="Genomic_DNA"/>
</dbReference>
<accession>A0A072U0C0</accession>
<gene>
    <name evidence="1" type="ordered locus">MTR_7g066280</name>
</gene>
<dbReference type="Proteomes" id="UP000002051">
    <property type="component" value="Unassembled WGS sequence"/>
</dbReference>
<keyword evidence="3" id="KW-1185">Reference proteome</keyword>
<dbReference type="PANTHER" id="PTHR33103:SF27">
    <property type="entry name" value="OS04G0594700 PROTEIN"/>
    <property type="match status" value="1"/>
</dbReference>